<feature type="domain" description="SWIM-type" evidence="6">
    <location>
        <begin position="61"/>
        <end position="95"/>
    </location>
</feature>
<keyword evidence="8" id="KW-1185">Reference proteome</keyword>
<dbReference type="AlphaFoldDB" id="A0AA88EHE9"/>
<keyword evidence="1" id="KW-0479">Metal-binding</keyword>
<dbReference type="Pfam" id="PF04434">
    <property type="entry name" value="SWIM"/>
    <property type="match status" value="1"/>
</dbReference>
<evidence type="ECO:0000313" key="7">
    <source>
        <dbReference type="EMBL" id="GMN74775.1"/>
    </source>
</evidence>
<sequence>MVGKHFDSKEDLNTKLNLVAINGKFEIKVKKSTRTLKEVVCVDEPNCLWRVRATKMPGGDFNACVNLTTRSCTCRVFDIDKIPCIHALAAAGLYRPQHTESYIYSLCSEYYTSDYWMLAYAETIYPVPPESQWHNIPEDVRAIKVVEPDVKMFRGRPRLTRFPSQGECIVKKYKCATCGQGGHNSKKCHNLAHPSDVRSST</sequence>
<dbReference type="PROSITE" id="PS50158">
    <property type="entry name" value="ZF_CCHC"/>
    <property type="match status" value="1"/>
</dbReference>
<keyword evidence="3" id="KW-0862">Zinc</keyword>
<reference evidence="7" key="1">
    <citation type="submission" date="2023-07" db="EMBL/GenBank/DDBJ databases">
        <title>draft genome sequence of fig (Ficus carica).</title>
        <authorList>
            <person name="Takahashi T."/>
            <person name="Nishimura K."/>
        </authorList>
    </citation>
    <scope>NUCLEOTIDE SEQUENCE</scope>
</reference>
<evidence type="ECO:0008006" key="9">
    <source>
        <dbReference type="Google" id="ProtNLM"/>
    </source>
</evidence>
<dbReference type="InterPro" id="IPR006564">
    <property type="entry name" value="Znf_PMZ"/>
</dbReference>
<dbReference type="InterPro" id="IPR001878">
    <property type="entry name" value="Znf_CCHC"/>
</dbReference>
<dbReference type="PROSITE" id="PS50966">
    <property type="entry name" value="ZF_SWIM"/>
    <property type="match status" value="1"/>
</dbReference>
<feature type="domain" description="CCHC-type" evidence="5">
    <location>
        <begin position="174"/>
        <end position="188"/>
    </location>
</feature>
<dbReference type="InterPro" id="IPR004332">
    <property type="entry name" value="Transposase_MuDR"/>
</dbReference>
<evidence type="ECO:0000313" key="8">
    <source>
        <dbReference type="Proteomes" id="UP001187192"/>
    </source>
</evidence>
<dbReference type="Proteomes" id="UP001187192">
    <property type="component" value="Unassembled WGS sequence"/>
</dbReference>
<evidence type="ECO:0000259" key="6">
    <source>
        <dbReference type="PROSITE" id="PS50966"/>
    </source>
</evidence>
<dbReference type="EMBL" id="BTGU01010983">
    <property type="protein sequence ID" value="GMN74775.1"/>
    <property type="molecule type" value="Genomic_DNA"/>
</dbReference>
<gene>
    <name evidence="7" type="ORF">TIFTF001_052453</name>
</gene>
<evidence type="ECO:0000259" key="5">
    <source>
        <dbReference type="PROSITE" id="PS50158"/>
    </source>
</evidence>
<dbReference type="GO" id="GO:0003676">
    <property type="term" value="F:nucleic acid binding"/>
    <property type="evidence" value="ECO:0007669"/>
    <property type="project" value="InterPro"/>
</dbReference>
<dbReference type="SMART" id="SM00575">
    <property type="entry name" value="ZnF_PMZ"/>
    <property type="match status" value="1"/>
</dbReference>
<evidence type="ECO:0000256" key="2">
    <source>
        <dbReference type="ARBA" id="ARBA00022771"/>
    </source>
</evidence>
<dbReference type="GO" id="GO:0008270">
    <property type="term" value="F:zinc ion binding"/>
    <property type="evidence" value="ECO:0007669"/>
    <property type="project" value="UniProtKB-KW"/>
</dbReference>
<evidence type="ECO:0000256" key="4">
    <source>
        <dbReference type="PROSITE-ProRule" id="PRU00047"/>
    </source>
</evidence>
<comment type="caution">
    <text evidence="7">The sequence shown here is derived from an EMBL/GenBank/DDBJ whole genome shotgun (WGS) entry which is preliminary data.</text>
</comment>
<keyword evidence="2 4" id="KW-0863">Zinc-finger</keyword>
<evidence type="ECO:0000256" key="3">
    <source>
        <dbReference type="ARBA" id="ARBA00022833"/>
    </source>
</evidence>
<proteinExistence type="predicted"/>
<protein>
    <recommendedName>
        <fullName evidence="9">SWIM-type domain-containing protein</fullName>
    </recommendedName>
</protein>
<accession>A0AA88EHE9</accession>
<evidence type="ECO:0000256" key="1">
    <source>
        <dbReference type="ARBA" id="ARBA00022723"/>
    </source>
</evidence>
<name>A0AA88EHE9_FICCA</name>
<organism evidence="7 8">
    <name type="scientific">Ficus carica</name>
    <name type="common">Common fig</name>
    <dbReference type="NCBI Taxonomy" id="3494"/>
    <lineage>
        <taxon>Eukaryota</taxon>
        <taxon>Viridiplantae</taxon>
        <taxon>Streptophyta</taxon>
        <taxon>Embryophyta</taxon>
        <taxon>Tracheophyta</taxon>
        <taxon>Spermatophyta</taxon>
        <taxon>Magnoliopsida</taxon>
        <taxon>eudicotyledons</taxon>
        <taxon>Gunneridae</taxon>
        <taxon>Pentapetalae</taxon>
        <taxon>rosids</taxon>
        <taxon>fabids</taxon>
        <taxon>Rosales</taxon>
        <taxon>Moraceae</taxon>
        <taxon>Ficeae</taxon>
        <taxon>Ficus</taxon>
    </lineage>
</organism>
<dbReference type="Pfam" id="PF03108">
    <property type="entry name" value="DBD_Tnp_Mut"/>
    <property type="match status" value="1"/>
</dbReference>
<dbReference type="InterPro" id="IPR007527">
    <property type="entry name" value="Znf_SWIM"/>
</dbReference>